<evidence type="ECO:0000313" key="3">
    <source>
        <dbReference type="Proteomes" id="UP000320674"/>
    </source>
</evidence>
<gene>
    <name evidence="2" type="ORF">EWV77_13960</name>
</gene>
<name>A0A552HM48_MICVR</name>
<dbReference type="AlphaFoldDB" id="A0A552HM48"/>
<proteinExistence type="predicted"/>
<feature type="transmembrane region" description="Helical" evidence="1">
    <location>
        <begin position="136"/>
        <end position="157"/>
    </location>
</feature>
<organism evidence="2 3">
    <name type="scientific">Microcystis viridis Mv_BB_P_19951000_S68D</name>
    <dbReference type="NCBI Taxonomy" id="2486270"/>
    <lineage>
        <taxon>Bacteria</taxon>
        <taxon>Bacillati</taxon>
        <taxon>Cyanobacteriota</taxon>
        <taxon>Cyanophyceae</taxon>
        <taxon>Oscillatoriophycideae</taxon>
        <taxon>Chroococcales</taxon>
        <taxon>Microcystaceae</taxon>
        <taxon>Microcystis</taxon>
    </lineage>
</organism>
<protein>
    <submittedName>
        <fullName evidence="2">Uncharacterized protein</fullName>
    </submittedName>
</protein>
<dbReference type="EMBL" id="SFAZ01000199">
    <property type="protein sequence ID" value="TRU72237.1"/>
    <property type="molecule type" value="Genomic_DNA"/>
</dbReference>
<keyword evidence="1" id="KW-1133">Transmembrane helix</keyword>
<keyword evidence="1" id="KW-0472">Membrane</keyword>
<evidence type="ECO:0000313" key="2">
    <source>
        <dbReference type="EMBL" id="TRU72237.1"/>
    </source>
</evidence>
<dbReference type="Proteomes" id="UP000320674">
    <property type="component" value="Unassembled WGS sequence"/>
</dbReference>
<comment type="caution">
    <text evidence="2">The sequence shown here is derived from an EMBL/GenBank/DDBJ whole genome shotgun (WGS) entry which is preliminary data.</text>
</comment>
<keyword evidence="1" id="KW-0812">Transmembrane</keyword>
<sequence>MSNSLSSQESCTGKQVNEAQSINQLDQIKPDYNNSSQVSNINGNFPELDRIELMSEMDRLTKLEKIRKIASYLSLVLIILIPFVHPLLNPFPNQENKLENRVKLENRTVYSSQISTEIIYRPDELNSFLSNNHDFIYRYLIVLLTISLSLMGSTYLIEFLVKLEINKISCKLKKNTESIVKG</sequence>
<reference evidence="2 3" key="1">
    <citation type="submission" date="2019-01" db="EMBL/GenBank/DDBJ databases">
        <title>Coherence of Microcystis species and biogeography revealed through population genomics.</title>
        <authorList>
            <person name="Perez-Carrascal O.M."/>
            <person name="Terrat Y."/>
            <person name="Giani A."/>
            <person name="Fortin N."/>
            <person name="Tromas N."/>
            <person name="Shapiro B.J."/>
        </authorList>
    </citation>
    <scope>NUCLEOTIDE SEQUENCE [LARGE SCALE GENOMIC DNA]</scope>
    <source>
        <strain evidence="2">Mv_BB_P_19951000_S68D</strain>
    </source>
</reference>
<evidence type="ECO:0000256" key="1">
    <source>
        <dbReference type="SAM" id="Phobius"/>
    </source>
</evidence>
<feature type="transmembrane region" description="Helical" evidence="1">
    <location>
        <begin position="69"/>
        <end position="88"/>
    </location>
</feature>
<accession>A0A552HM48</accession>